<keyword evidence="2" id="KW-1185">Reference proteome</keyword>
<evidence type="ECO:0000313" key="2">
    <source>
        <dbReference type="Proteomes" id="UP001199525"/>
    </source>
</evidence>
<accession>A0ABS8I734</accession>
<evidence type="ECO:0000313" key="1">
    <source>
        <dbReference type="EMBL" id="MCC5599997.1"/>
    </source>
</evidence>
<dbReference type="Proteomes" id="UP001199525">
    <property type="component" value="Unassembled WGS sequence"/>
</dbReference>
<proteinExistence type="predicted"/>
<protein>
    <submittedName>
        <fullName evidence="1">Uncharacterized protein</fullName>
    </submittedName>
</protein>
<organism evidence="1 2">
    <name type="scientific">Nostoc favosum CHAB5714</name>
    <dbReference type="NCBI Taxonomy" id="2780399"/>
    <lineage>
        <taxon>Bacteria</taxon>
        <taxon>Bacillati</taxon>
        <taxon>Cyanobacteriota</taxon>
        <taxon>Cyanophyceae</taxon>
        <taxon>Nostocales</taxon>
        <taxon>Nostocaceae</taxon>
        <taxon>Nostoc</taxon>
        <taxon>Nostoc favosum</taxon>
    </lineage>
</organism>
<comment type="caution">
    <text evidence="1">The sequence shown here is derived from an EMBL/GenBank/DDBJ whole genome shotgun (WGS) entry which is preliminary data.</text>
</comment>
<dbReference type="EMBL" id="JAIVFQ010000014">
    <property type="protein sequence ID" value="MCC5599997.1"/>
    <property type="molecule type" value="Genomic_DNA"/>
</dbReference>
<gene>
    <name evidence="1" type="ORF">LC586_12350</name>
</gene>
<name>A0ABS8I734_9NOSO</name>
<sequence>MQRFVDASIKGWYSYLENPQPGNQLIKKDNPEMTDEQLVYSIQKLKQYGIILSDAKVN</sequence>
<reference evidence="1 2" key="1">
    <citation type="journal article" date="2021" name="Microorganisms">
        <title>Genome Evolution of Filamentous Cyanobacterium Nostoc Species: From Facultative Symbiosis to Free Living.</title>
        <authorList>
            <person name="Huo D."/>
            <person name="Li H."/>
            <person name="Cai F."/>
            <person name="Guo X."/>
            <person name="Qiao Z."/>
            <person name="Wang W."/>
            <person name="Yu G."/>
            <person name="Li R."/>
        </authorList>
    </citation>
    <scope>NUCLEOTIDE SEQUENCE [LARGE SCALE GENOMIC DNA]</scope>
    <source>
        <strain evidence="1 2">CHAB 5714</strain>
    </source>
</reference>
<dbReference type="Gene3D" id="3.40.190.10">
    <property type="entry name" value="Periplasmic binding protein-like II"/>
    <property type="match status" value="1"/>
</dbReference>
<dbReference type="RefSeq" id="WP_229484826.1">
    <property type="nucleotide sequence ID" value="NZ_JAIVFQ010000014.1"/>
</dbReference>